<feature type="region of interest" description="Disordered" evidence="1">
    <location>
        <begin position="138"/>
        <end position="172"/>
    </location>
</feature>
<organism evidence="2 3">
    <name type="scientific">Datura stramonium</name>
    <name type="common">Jimsonweed</name>
    <name type="synonym">Common thornapple</name>
    <dbReference type="NCBI Taxonomy" id="4076"/>
    <lineage>
        <taxon>Eukaryota</taxon>
        <taxon>Viridiplantae</taxon>
        <taxon>Streptophyta</taxon>
        <taxon>Embryophyta</taxon>
        <taxon>Tracheophyta</taxon>
        <taxon>Spermatophyta</taxon>
        <taxon>Magnoliopsida</taxon>
        <taxon>eudicotyledons</taxon>
        <taxon>Gunneridae</taxon>
        <taxon>Pentapetalae</taxon>
        <taxon>asterids</taxon>
        <taxon>lamiids</taxon>
        <taxon>Solanales</taxon>
        <taxon>Solanaceae</taxon>
        <taxon>Solanoideae</taxon>
        <taxon>Datureae</taxon>
        <taxon>Datura</taxon>
    </lineage>
</organism>
<protein>
    <submittedName>
        <fullName evidence="2">Uncharacterized protein</fullName>
    </submittedName>
</protein>
<comment type="caution">
    <text evidence="2">The sequence shown here is derived from an EMBL/GenBank/DDBJ whole genome shotgun (WGS) entry which is preliminary data.</text>
</comment>
<evidence type="ECO:0000313" key="2">
    <source>
        <dbReference type="EMBL" id="MCD9643350.1"/>
    </source>
</evidence>
<evidence type="ECO:0000256" key="1">
    <source>
        <dbReference type="SAM" id="MobiDB-lite"/>
    </source>
</evidence>
<proteinExistence type="predicted"/>
<accession>A0ABS8VBK7</accession>
<reference evidence="2 3" key="1">
    <citation type="journal article" date="2021" name="BMC Genomics">
        <title>Datura genome reveals duplications of psychoactive alkaloid biosynthetic genes and high mutation rate following tissue culture.</title>
        <authorList>
            <person name="Rajewski A."/>
            <person name="Carter-House D."/>
            <person name="Stajich J."/>
            <person name="Litt A."/>
        </authorList>
    </citation>
    <scope>NUCLEOTIDE SEQUENCE [LARGE SCALE GENOMIC DNA]</scope>
    <source>
        <strain evidence="2">AR-01</strain>
    </source>
</reference>
<keyword evidence="3" id="KW-1185">Reference proteome</keyword>
<feature type="compositionally biased region" description="Polar residues" evidence="1">
    <location>
        <begin position="144"/>
        <end position="163"/>
    </location>
</feature>
<evidence type="ECO:0000313" key="3">
    <source>
        <dbReference type="Proteomes" id="UP000823775"/>
    </source>
</evidence>
<dbReference type="Proteomes" id="UP000823775">
    <property type="component" value="Unassembled WGS sequence"/>
</dbReference>
<gene>
    <name evidence="2" type="ORF">HAX54_030753</name>
</gene>
<name>A0ABS8VBK7_DATST</name>
<dbReference type="EMBL" id="JACEIK010003865">
    <property type="protein sequence ID" value="MCD9643350.1"/>
    <property type="molecule type" value="Genomic_DNA"/>
</dbReference>
<sequence length="172" mass="19784">MAPQIVNPELSILRLMERTEIRTTSGFSDMNICPNDQANSYGHESKYDVARSKYGGGHLRYSKTTEELCGRHVDFMAIWSFMAYNSERGRKKCGHVRRNLGQEYTEQPPLQFEDANYINNAQGSYQRNKQACQNLNNLQNDNNFENGSSNPYIPLRGQQSNAQHWREGPTQD</sequence>